<dbReference type="PROSITE" id="PS50005">
    <property type="entry name" value="TPR"/>
    <property type="match status" value="9"/>
</dbReference>
<dbReference type="Gene3D" id="1.25.40.10">
    <property type="entry name" value="Tetratricopeptide repeat domain"/>
    <property type="match status" value="4"/>
</dbReference>
<proteinExistence type="predicted"/>
<dbReference type="Pfam" id="PF12770">
    <property type="entry name" value="CHAT"/>
    <property type="match status" value="1"/>
</dbReference>
<keyword evidence="7" id="KW-1185">Reference proteome</keyword>
<dbReference type="SMART" id="SM00028">
    <property type="entry name" value="TPR"/>
    <property type="match status" value="12"/>
</dbReference>
<feature type="repeat" description="TPR" evidence="3">
    <location>
        <begin position="203"/>
        <end position="236"/>
    </location>
</feature>
<feature type="repeat" description="TPR" evidence="3">
    <location>
        <begin position="454"/>
        <end position="487"/>
    </location>
</feature>
<evidence type="ECO:0000256" key="1">
    <source>
        <dbReference type="ARBA" id="ARBA00022737"/>
    </source>
</evidence>
<feature type="repeat" description="TPR" evidence="3">
    <location>
        <begin position="412"/>
        <end position="445"/>
    </location>
</feature>
<evidence type="ECO:0000259" key="5">
    <source>
        <dbReference type="Pfam" id="PF12770"/>
    </source>
</evidence>
<dbReference type="InterPro" id="IPR024983">
    <property type="entry name" value="CHAT_dom"/>
</dbReference>
<feature type="domain" description="CHAT" evidence="5">
    <location>
        <begin position="843"/>
        <end position="1145"/>
    </location>
</feature>
<dbReference type="Pfam" id="PF13181">
    <property type="entry name" value="TPR_8"/>
    <property type="match status" value="1"/>
</dbReference>
<dbReference type="Pfam" id="PF13374">
    <property type="entry name" value="TPR_10"/>
    <property type="match status" value="1"/>
</dbReference>
<keyword evidence="2 3" id="KW-0802">TPR repeat</keyword>
<evidence type="ECO:0000313" key="6">
    <source>
        <dbReference type="EMBL" id="EZH74940.1"/>
    </source>
</evidence>
<gene>
    <name evidence="6" type="ORF">ATO12_09410</name>
</gene>
<dbReference type="STRING" id="1317122.ATO12_09410"/>
<feature type="repeat" description="TPR" evidence="3">
    <location>
        <begin position="245"/>
        <end position="278"/>
    </location>
</feature>
<evidence type="ECO:0000256" key="2">
    <source>
        <dbReference type="ARBA" id="ARBA00022803"/>
    </source>
</evidence>
<feature type="repeat" description="TPR" evidence="3">
    <location>
        <begin position="496"/>
        <end position="529"/>
    </location>
</feature>
<sequence length="1185" mass="137116">MQKIQLTFSVLLFWITFFTILPYTTHAQVKKDTLLASQYFKKADSLFTEGNLKNAVEYFNKALPIYEKATVWGKVADCYNKISSIQKYKSDFKESLESANNALKICNQYLKSNNKHKANAYDNIGHYYEQSISDYKTAAEYFNKAFRIRNKIFPKNHESIALSFDKIGVLYHRQGLILKALENYKKCLDIRIKVFGENHVITSESYSRIALVYNNQGKYHEAISYYKKAIEINIQTYGENHIQLAKLYSRLADIYQYLSEYEETERLLKKALKIRTNKKAENRENLAFLYYDFGTLYKDTGKYDLSIRFYEKALALELELFGEENIYVANTYYSLGLLYGKMGFNNKKLEYQYKSLEIYLNKGRKNANIGKIYNSIGNALSEEGSYEKAMQFYKKSRDIAIQKFGEDHYQVATASFGIARMHFVRKEYQKALELFNKDLSVALNNYGEKHPKVATTYIHIGNINLAKKDYKNASKYYLKALSINQNRYGTDYYEITSILDKLGNLNREIDKYDKAIDYFKESLKIRKKAYSSPNKFIAQSYINIAQTFFESKEYQGAILNFEQAEKANIKNETNDTYILNSINNYLDLKKQLIISEGKAKTYVALYKQGHKNNNLNNAIVAYQKADTLINHIRKTHTNYKDKIVFSKKVKEVYHGAITAQLLVYKNQKDSKALEEAFYYAEKSKSNTLKESLTSSKAKNFAGLPEKIVALEKKLRNYNSFYQSKIIEEQSEKQIDSSKITHYESELFTINRRQDSLTNVLEKEYPKYYKLKYKNDIVTVSKVQQQLDNKTTVLEFFTADSVTYAFTVSKNNINVQELKTPTLEKDIVSFRKTITDKNLNIYQKEGCQLYKTLIEPIQDQLQGNRLIIIPDGPLWYLNFDLLLTDYSYSEEENTIIHPKEYALLLKDYAITYANSTNLLFDQQTSTVQDDLKQECLAFSFSNTTDTISKPLISFKILRSAGTDLPGTRKEIKAISDIIDGQYYYGSEATEANFKKNVNQYNILHLALHGEVNNERPENSKLFFTKNKDSLEDNLLYSHELFALNIPAELTVLSACNTGTGKIAKGEGIMSLGTAFQYAGTKSLLLTSWAVSDETTPALMQYFYANLKEGMLKDKALQQAKLQYINSKEFEYLAEPFYWGGFYLVGDTTAMQFNNNTQLYWVLGLGAVAVILLVVFLYRRRIKNVEL</sequence>
<evidence type="ECO:0000313" key="7">
    <source>
        <dbReference type="Proteomes" id="UP000023541"/>
    </source>
</evidence>
<keyword evidence="4" id="KW-1133">Transmembrane helix</keyword>
<dbReference type="EMBL" id="AQRA01000002">
    <property type="protein sequence ID" value="EZH74940.1"/>
    <property type="molecule type" value="Genomic_DNA"/>
</dbReference>
<dbReference type="PANTHER" id="PTHR45641:SF1">
    <property type="entry name" value="AAA+ ATPASE DOMAIN-CONTAINING PROTEIN"/>
    <property type="match status" value="1"/>
</dbReference>
<dbReference type="SUPFAM" id="SSF48452">
    <property type="entry name" value="TPR-like"/>
    <property type="match status" value="4"/>
</dbReference>
<accession>A0A023BY52</accession>
<dbReference type="InterPro" id="IPR011990">
    <property type="entry name" value="TPR-like_helical_dom_sf"/>
</dbReference>
<dbReference type="Proteomes" id="UP000023541">
    <property type="component" value="Unassembled WGS sequence"/>
</dbReference>
<dbReference type="PROSITE" id="PS50293">
    <property type="entry name" value="TPR_REGION"/>
    <property type="match status" value="1"/>
</dbReference>
<evidence type="ECO:0000256" key="4">
    <source>
        <dbReference type="SAM" id="Phobius"/>
    </source>
</evidence>
<protein>
    <recommendedName>
        <fullName evidence="5">CHAT domain-containing protein</fullName>
    </recommendedName>
</protein>
<organism evidence="6 7">
    <name type="scientific">Aquimarina atlantica</name>
    <dbReference type="NCBI Taxonomy" id="1317122"/>
    <lineage>
        <taxon>Bacteria</taxon>
        <taxon>Pseudomonadati</taxon>
        <taxon>Bacteroidota</taxon>
        <taxon>Flavobacteriia</taxon>
        <taxon>Flavobacteriales</taxon>
        <taxon>Flavobacteriaceae</taxon>
        <taxon>Aquimarina</taxon>
    </lineage>
</organism>
<feature type="repeat" description="TPR" evidence="3">
    <location>
        <begin position="538"/>
        <end position="571"/>
    </location>
</feature>
<dbReference type="eggNOG" id="COG4995">
    <property type="taxonomic scope" value="Bacteria"/>
</dbReference>
<dbReference type="PANTHER" id="PTHR45641">
    <property type="entry name" value="TETRATRICOPEPTIDE REPEAT PROTEIN (AFU_ORTHOLOGUE AFUA_6G03870)"/>
    <property type="match status" value="1"/>
</dbReference>
<keyword evidence="4" id="KW-0472">Membrane</keyword>
<feature type="repeat" description="TPR" evidence="3">
    <location>
        <begin position="287"/>
        <end position="320"/>
    </location>
</feature>
<reference evidence="6 7" key="1">
    <citation type="submission" date="2014-04" db="EMBL/GenBank/DDBJ databases">
        <title>Aquimarina sp. 22II-S11-z7 Genome Sequencing.</title>
        <authorList>
            <person name="Lai Q."/>
        </authorList>
    </citation>
    <scope>NUCLEOTIDE SEQUENCE [LARGE SCALE GENOMIC DNA]</scope>
    <source>
        <strain evidence="6 7">22II-S11-z7</strain>
    </source>
</reference>
<name>A0A023BY52_9FLAO</name>
<dbReference type="InterPro" id="IPR019734">
    <property type="entry name" value="TPR_rpt"/>
</dbReference>
<dbReference type="eggNOG" id="COG0457">
    <property type="taxonomic scope" value="Bacteria"/>
</dbReference>
<feature type="repeat" description="TPR" evidence="3">
    <location>
        <begin position="370"/>
        <end position="403"/>
    </location>
</feature>
<feature type="repeat" description="TPR" evidence="3">
    <location>
        <begin position="36"/>
        <end position="69"/>
    </location>
</feature>
<evidence type="ECO:0000256" key="3">
    <source>
        <dbReference type="PROSITE-ProRule" id="PRU00339"/>
    </source>
</evidence>
<keyword evidence="4" id="KW-0812">Transmembrane</keyword>
<dbReference type="RefSeq" id="WP_034239893.1">
    <property type="nucleotide sequence ID" value="NZ_AQRA01000002.1"/>
</dbReference>
<comment type="caution">
    <text evidence="6">The sequence shown here is derived from an EMBL/GenBank/DDBJ whole genome shotgun (WGS) entry which is preliminary data.</text>
</comment>
<keyword evidence="1" id="KW-0677">Repeat</keyword>
<dbReference type="Pfam" id="PF13424">
    <property type="entry name" value="TPR_12"/>
    <property type="match status" value="5"/>
</dbReference>
<feature type="transmembrane region" description="Helical" evidence="4">
    <location>
        <begin position="1157"/>
        <end position="1176"/>
    </location>
</feature>
<dbReference type="AlphaFoldDB" id="A0A023BY52"/>